<protein>
    <recommendedName>
        <fullName evidence="3">VCBS repeat-containing protein</fullName>
    </recommendedName>
</protein>
<name>A0ABT9EK97_9SPHN</name>
<sequence length="240" mass="26376">MTPLVAVICVALSQPVTDYFGDSPDLRTPKPTIPSSAATATGFVPRSWTLERAITGDLNRDGRPDLVAVLKGADPICVVRIDDATQPMDTNPRVVLVAFGGPNGYHLQLVNAAVIPRIDDRYMDDPFDPDALTIRGDVLRLGLRYWRSMGGWTTFTSTLAFRWDGTRFRLIGFDKESLQRNSGETETVSANFVTGRVKTVTGSMEDDVGSKTRWQKLRQAPTNLETIGDGFSFELPISGH</sequence>
<gene>
    <name evidence="1" type="ORF">Q5H91_07430</name>
</gene>
<evidence type="ECO:0000313" key="1">
    <source>
        <dbReference type="EMBL" id="MDP1027038.1"/>
    </source>
</evidence>
<evidence type="ECO:0008006" key="3">
    <source>
        <dbReference type="Google" id="ProtNLM"/>
    </source>
</evidence>
<accession>A0ABT9EK97</accession>
<organism evidence="1 2">
    <name type="scientific">Sphingomonas aurea</name>
    <dbReference type="NCBI Taxonomy" id="3063994"/>
    <lineage>
        <taxon>Bacteria</taxon>
        <taxon>Pseudomonadati</taxon>
        <taxon>Pseudomonadota</taxon>
        <taxon>Alphaproteobacteria</taxon>
        <taxon>Sphingomonadales</taxon>
        <taxon>Sphingomonadaceae</taxon>
        <taxon>Sphingomonas</taxon>
    </lineage>
</organism>
<dbReference type="Proteomes" id="UP001230685">
    <property type="component" value="Unassembled WGS sequence"/>
</dbReference>
<comment type="caution">
    <text evidence="1">The sequence shown here is derived from an EMBL/GenBank/DDBJ whole genome shotgun (WGS) entry which is preliminary data.</text>
</comment>
<dbReference type="EMBL" id="JAUUDS010000002">
    <property type="protein sequence ID" value="MDP1027038.1"/>
    <property type="molecule type" value="Genomic_DNA"/>
</dbReference>
<reference evidence="1 2" key="1">
    <citation type="submission" date="2023-07" db="EMBL/GenBank/DDBJ databases">
        <authorList>
            <person name="Kim M.K."/>
        </authorList>
    </citation>
    <scope>NUCLEOTIDE SEQUENCE [LARGE SCALE GENOMIC DNA]</scope>
    <source>
        <strain evidence="1 2">KR1UV-12</strain>
    </source>
</reference>
<evidence type="ECO:0000313" key="2">
    <source>
        <dbReference type="Proteomes" id="UP001230685"/>
    </source>
</evidence>
<proteinExistence type="predicted"/>
<dbReference type="RefSeq" id="WP_305172732.1">
    <property type="nucleotide sequence ID" value="NZ_JAUUDS010000002.1"/>
</dbReference>
<keyword evidence="2" id="KW-1185">Reference proteome</keyword>